<name>A0AA38KJV6_TAXCH</name>
<dbReference type="InterPro" id="IPR032675">
    <property type="entry name" value="LRR_dom_sf"/>
</dbReference>
<dbReference type="InterPro" id="IPR051502">
    <property type="entry name" value="RLP_Defense_Trigger"/>
</dbReference>
<evidence type="ECO:0000313" key="4">
    <source>
        <dbReference type="EMBL" id="KAH9307908.1"/>
    </source>
</evidence>
<dbReference type="OMA" id="LAYLNMC"/>
<dbReference type="Gene3D" id="3.80.10.10">
    <property type="entry name" value="Ribonuclease Inhibitor"/>
    <property type="match status" value="1"/>
</dbReference>
<protein>
    <submittedName>
        <fullName evidence="4">Uncharacterized protein</fullName>
    </submittedName>
</protein>
<sequence length="112" mass="12356">NKLQGEIPSWLWKFSSELKSLDLSDNKFEGPFSPTLVEIVLLDVSRNELSGHLEADIDERLGNVQIFLLAGNRFEGKIPASVGNISLLYVLDMSGNRFSGNVPSSMGALQYL</sequence>
<dbReference type="PANTHER" id="PTHR48062">
    <property type="entry name" value="RECEPTOR-LIKE PROTEIN 14"/>
    <property type="match status" value="1"/>
</dbReference>
<evidence type="ECO:0000256" key="2">
    <source>
        <dbReference type="ARBA" id="ARBA00022614"/>
    </source>
</evidence>
<evidence type="ECO:0000256" key="3">
    <source>
        <dbReference type="ARBA" id="ARBA00022737"/>
    </source>
</evidence>
<comment type="similarity">
    <text evidence="1">Belongs to the RLP family.</text>
</comment>
<feature type="non-terminal residue" evidence="4">
    <location>
        <position position="1"/>
    </location>
</feature>
<keyword evidence="3" id="KW-0677">Repeat</keyword>
<dbReference type="Proteomes" id="UP000824469">
    <property type="component" value="Unassembled WGS sequence"/>
</dbReference>
<gene>
    <name evidence="4" type="ORF">KI387_035819</name>
</gene>
<organism evidence="4 5">
    <name type="scientific">Taxus chinensis</name>
    <name type="common">Chinese yew</name>
    <name type="synonym">Taxus wallichiana var. chinensis</name>
    <dbReference type="NCBI Taxonomy" id="29808"/>
    <lineage>
        <taxon>Eukaryota</taxon>
        <taxon>Viridiplantae</taxon>
        <taxon>Streptophyta</taxon>
        <taxon>Embryophyta</taxon>
        <taxon>Tracheophyta</taxon>
        <taxon>Spermatophyta</taxon>
        <taxon>Pinopsida</taxon>
        <taxon>Pinidae</taxon>
        <taxon>Conifers II</taxon>
        <taxon>Cupressales</taxon>
        <taxon>Taxaceae</taxon>
        <taxon>Taxus</taxon>
    </lineage>
</organism>
<dbReference type="EMBL" id="JAHRHJ020000007">
    <property type="protein sequence ID" value="KAH9307908.1"/>
    <property type="molecule type" value="Genomic_DNA"/>
</dbReference>
<dbReference type="AlphaFoldDB" id="A0AA38KJV6"/>
<accession>A0AA38KJV6</accession>
<keyword evidence="5" id="KW-1185">Reference proteome</keyword>
<feature type="non-terminal residue" evidence="4">
    <location>
        <position position="112"/>
    </location>
</feature>
<keyword evidence="2" id="KW-0433">Leucine-rich repeat</keyword>
<dbReference type="InterPro" id="IPR001611">
    <property type="entry name" value="Leu-rich_rpt"/>
</dbReference>
<evidence type="ECO:0000256" key="1">
    <source>
        <dbReference type="ARBA" id="ARBA00009592"/>
    </source>
</evidence>
<reference evidence="4 5" key="1">
    <citation type="journal article" date="2021" name="Nat. Plants">
        <title>The Taxus genome provides insights into paclitaxel biosynthesis.</title>
        <authorList>
            <person name="Xiong X."/>
            <person name="Gou J."/>
            <person name="Liao Q."/>
            <person name="Li Y."/>
            <person name="Zhou Q."/>
            <person name="Bi G."/>
            <person name="Li C."/>
            <person name="Du R."/>
            <person name="Wang X."/>
            <person name="Sun T."/>
            <person name="Guo L."/>
            <person name="Liang H."/>
            <person name="Lu P."/>
            <person name="Wu Y."/>
            <person name="Zhang Z."/>
            <person name="Ro D.K."/>
            <person name="Shang Y."/>
            <person name="Huang S."/>
            <person name="Yan J."/>
        </authorList>
    </citation>
    <scope>NUCLEOTIDE SEQUENCE [LARGE SCALE GENOMIC DNA]</scope>
    <source>
        <strain evidence="4">Ta-2019</strain>
    </source>
</reference>
<evidence type="ECO:0000313" key="5">
    <source>
        <dbReference type="Proteomes" id="UP000824469"/>
    </source>
</evidence>
<comment type="caution">
    <text evidence="4">The sequence shown here is derived from an EMBL/GenBank/DDBJ whole genome shotgun (WGS) entry which is preliminary data.</text>
</comment>
<dbReference type="PANTHER" id="PTHR48062:SF21">
    <property type="entry name" value="RECEPTOR-LIKE PROTEIN 12"/>
    <property type="match status" value="1"/>
</dbReference>
<dbReference type="SUPFAM" id="SSF52058">
    <property type="entry name" value="L domain-like"/>
    <property type="match status" value="1"/>
</dbReference>
<proteinExistence type="inferred from homology"/>
<dbReference type="Pfam" id="PF00560">
    <property type="entry name" value="LRR_1"/>
    <property type="match status" value="3"/>
</dbReference>